<evidence type="ECO:0000313" key="4">
    <source>
        <dbReference type="Proteomes" id="UP001596175"/>
    </source>
</evidence>
<keyword evidence="2" id="KW-0812">Transmembrane</keyword>
<proteinExistence type="predicted"/>
<reference evidence="4" key="1">
    <citation type="journal article" date="2019" name="Int. J. Syst. Evol. Microbiol.">
        <title>The Global Catalogue of Microorganisms (GCM) 10K type strain sequencing project: providing services to taxonomists for standard genome sequencing and annotation.</title>
        <authorList>
            <consortium name="The Broad Institute Genomics Platform"/>
            <consortium name="The Broad Institute Genome Sequencing Center for Infectious Disease"/>
            <person name="Wu L."/>
            <person name="Ma J."/>
        </authorList>
    </citation>
    <scope>NUCLEOTIDE SEQUENCE [LARGE SCALE GENOMIC DNA]</scope>
    <source>
        <strain evidence="4">XZYJ18</strain>
    </source>
</reference>
<feature type="region of interest" description="Disordered" evidence="1">
    <location>
        <begin position="1"/>
        <end position="20"/>
    </location>
</feature>
<accession>A0ABV9ZL14</accession>
<organism evidence="3 4">
    <name type="scientific">Actinomycetospora rhizophila</name>
    <dbReference type="NCBI Taxonomy" id="1416876"/>
    <lineage>
        <taxon>Bacteria</taxon>
        <taxon>Bacillati</taxon>
        <taxon>Actinomycetota</taxon>
        <taxon>Actinomycetes</taxon>
        <taxon>Pseudonocardiales</taxon>
        <taxon>Pseudonocardiaceae</taxon>
        <taxon>Actinomycetospora</taxon>
    </lineage>
</organism>
<keyword evidence="2" id="KW-0472">Membrane</keyword>
<keyword evidence="4" id="KW-1185">Reference proteome</keyword>
<feature type="transmembrane region" description="Helical" evidence="2">
    <location>
        <begin position="34"/>
        <end position="50"/>
    </location>
</feature>
<protein>
    <submittedName>
        <fullName evidence="3">Uncharacterized protein</fullName>
    </submittedName>
</protein>
<name>A0ABV9ZL14_9PSEU</name>
<dbReference type="EMBL" id="JBHSKG010000019">
    <property type="protein sequence ID" value="MFC5141925.1"/>
    <property type="molecule type" value="Genomic_DNA"/>
</dbReference>
<sequence>MSVTPMSPSPGPVRPRPATDTSWRRALRADLERFLVVLALATVLAVLVALL</sequence>
<dbReference type="RefSeq" id="WP_378024061.1">
    <property type="nucleotide sequence ID" value="NZ_JBHSKG010000019.1"/>
</dbReference>
<comment type="caution">
    <text evidence="3">The sequence shown here is derived from an EMBL/GenBank/DDBJ whole genome shotgun (WGS) entry which is preliminary data.</text>
</comment>
<keyword evidence="2" id="KW-1133">Transmembrane helix</keyword>
<dbReference type="Proteomes" id="UP001596175">
    <property type="component" value="Unassembled WGS sequence"/>
</dbReference>
<evidence type="ECO:0000256" key="1">
    <source>
        <dbReference type="SAM" id="MobiDB-lite"/>
    </source>
</evidence>
<gene>
    <name evidence="3" type="ORF">ACFPK1_27075</name>
</gene>
<evidence type="ECO:0000313" key="3">
    <source>
        <dbReference type="EMBL" id="MFC5141925.1"/>
    </source>
</evidence>
<evidence type="ECO:0000256" key="2">
    <source>
        <dbReference type="SAM" id="Phobius"/>
    </source>
</evidence>